<dbReference type="Pfam" id="PF01609">
    <property type="entry name" value="DDE_Tnp_1"/>
    <property type="match status" value="1"/>
</dbReference>
<dbReference type="Proteomes" id="UP000186351">
    <property type="component" value="Chromosome"/>
</dbReference>
<dbReference type="GO" id="GO:0004803">
    <property type="term" value="F:transposase activity"/>
    <property type="evidence" value="ECO:0007669"/>
    <property type="project" value="InterPro"/>
</dbReference>
<feature type="domain" description="Transposase IS4-like" evidence="2">
    <location>
        <begin position="1"/>
        <end position="141"/>
    </location>
</feature>
<proteinExistence type="predicted"/>
<accession>A0A1Z2XFR5</accession>
<dbReference type="PANTHER" id="PTHR30007">
    <property type="entry name" value="PHP DOMAIN PROTEIN"/>
    <property type="match status" value="1"/>
</dbReference>
<dbReference type="GO" id="GO:0003677">
    <property type="term" value="F:DNA binding"/>
    <property type="evidence" value="ECO:0007669"/>
    <property type="project" value="InterPro"/>
</dbReference>
<dbReference type="KEGG" id="pary:A4V02_13455"/>
<gene>
    <name evidence="3" type="ORF">A4V02_13455</name>
</gene>
<evidence type="ECO:0000313" key="4">
    <source>
        <dbReference type="Proteomes" id="UP000186351"/>
    </source>
</evidence>
<accession>A0A1B1SCT5</accession>
<dbReference type="PANTHER" id="PTHR30007:SF0">
    <property type="entry name" value="TRANSPOSASE"/>
    <property type="match status" value="1"/>
</dbReference>
<sequence>MDAQSVRWGSRQGDNGYDGNKKVKGVKRNIITDRNGFILARKVCNAGIHDSKMAHDLCGLADDVWEDLRKVLSDRGYRGDVDKDIEKDFGIELEVSNTPNGVKGFLPKPLRWVVERTFAWLDSCRRLARNYEILNESAEEMIDFAAIKFLINKI</sequence>
<dbReference type="InterPro" id="IPR002559">
    <property type="entry name" value="Transposase_11"/>
</dbReference>
<feature type="region of interest" description="Disordered" evidence="1">
    <location>
        <begin position="1"/>
        <end position="20"/>
    </location>
</feature>
<protein>
    <recommendedName>
        <fullName evidence="2">Transposase IS4-like domain-containing protein</fullName>
    </recommendedName>
</protein>
<organism evidence="3 4">
    <name type="scientific">Muribaculum intestinale</name>
    <dbReference type="NCBI Taxonomy" id="1796646"/>
    <lineage>
        <taxon>Bacteria</taxon>
        <taxon>Pseudomonadati</taxon>
        <taxon>Bacteroidota</taxon>
        <taxon>Bacteroidia</taxon>
        <taxon>Bacteroidales</taxon>
        <taxon>Muribaculaceae</taxon>
        <taxon>Muribaculum</taxon>
    </lineage>
</organism>
<reference evidence="4" key="1">
    <citation type="submission" date="2016-04" db="EMBL/GenBank/DDBJ databases">
        <title>Complete Genome Sequences of Twelve Strains of a Stable Defined Moderately Diverse Mouse Microbiota 2 (sDMDMm2).</title>
        <authorList>
            <person name="Uchimura Y."/>
            <person name="Wyss M."/>
            <person name="Brugiroux S."/>
            <person name="Limenitakis J.P."/>
            <person name="Stecher B."/>
            <person name="McCoy K.D."/>
            <person name="Macpherson A.J."/>
        </authorList>
    </citation>
    <scope>NUCLEOTIDE SEQUENCE [LARGE SCALE GENOMIC DNA]</scope>
    <source>
        <strain evidence="4">YL27</strain>
    </source>
</reference>
<evidence type="ECO:0000313" key="3">
    <source>
        <dbReference type="EMBL" id="ANU64628.1"/>
    </source>
</evidence>
<dbReference type="OrthoDB" id="1270539at2"/>
<name>A0A1B1SCT5_9BACT</name>
<dbReference type="GO" id="GO:0006313">
    <property type="term" value="P:DNA transposition"/>
    <property type="evidence" value="ECO:0007669"/>
    <property type="project" value="InterPro"/>
</dbReference>
<dbReference type="AlphaFoldDB" id="A0A1B1SCT5"/>
<keyword evidence="4" id="KW-1185">Reference proteome</keyword>
<evidence type="ECO:0000256" key="1">
    <source>
        <dbReference type="SAM" id="MobiDB-lite"/>
    </source>
</evidence>
<evidence type="ECO:0000259" key="2">
    <source>
        <dbReference type="Pfam" id="PF01609"/>
    </source>
</evidence>
<dbReference type="EMBL" id="CP015402">
    <property type="protein sequence ID" value="ANU64628.1"/>
    <property type="molecule type" value="Genomic_DNA"/>
</dbReference>